<comment type="similarity">
    <text evidence="2">Belongs to the diacylglycerol/lipid kinase family.</text>
</comment>
<feature type="domain" description="DAGKc" evidence="13">
    <location>
        <begin position="1"/>
        <end position="130"/>
    </location>
</feature>
<keyword evidence="7 14" id="KW-0418">Kinase</keyword>
<dbReference type="PROSITE" id="PS50146">
    <property type="entry name" value="DAGK"/>
    <property type="match status" value="1"/>
</dbReference>
<dbReference type="SMART" id="SM00046">
    <property type="entry name" value="DAGKc"/>
    <property type="match status" value="1"/>
</dbReference>
<keyword evidence="4" id="KW-0808">Transferase</keyword>
<keyword evidence="9" id="KW-0460">Magnesium</keyword>
<dbReference type="GO" id="GO:0004143">
    <property type="term" value="F:ATP-dependent diacylglycerol kinase activity"/>
    <property type="evidence" value="ECO:0007669"/>
    <property type="project" value="TreeGrafter"/>
</dbReference>
<dbReference type="AlphaFoldDB" id="A0A1H7B724"/>
<evidence type="ECO:0000256" key="3">
    <source>
        <dbReference type="ARBA" id="ARBA00022516"/>
    </source>
</evidence>
<dbReference type="InterPro" id="IPR016064">
    <property type="entry name" value="NAD/diacylglycerol_kinase_sf"/>
</dbReference>
<keyword evidence="11" id="KW-0594">Phospholipid biosynthesis</keyword>
<dbReference type="InterPro" id="IPR005218">
    <property type="entry name" value="Diacylglycerol/lipid_kinase"/>
</dbReference>
<dbReference type="GO" id="GO:0005524">
    <property type="term" value="F:ATP binding"/>
    <property type="evidence" value="ECO:0007669"/>
    <property type="project" value="UniProtKB-KW"/>
</dbReference>
<dbReference type="PANTHER" id="PTHR12358">
    <property type="entry name" value="SPHINGOSINE KINASE"/>
    <property type="match status" value="1"/>
</dbReference>
<evidence type="ECO:0000313" key="15">
    <source>
        <dbReference type="Proteomes" id="UP000199662"/>
    </source>
</evidence>
<dbReference type="InterPro" id="IPR050187">
    <property type="entry name" value="Lipid_Phosphate_FormReg"/>
</dbReference>
<dbReference type="Proteomes" id="UP000199662">
    <property type="component" value="Unassembled WGS sequence"/>
</dbReference>
<keyword evidence="5" id="KW-0479">Metal-binding</keyword>
<evidence type="ECO:0000313" key="14">
    <source>
        <dbReference type="EMBL" id="SEJ70262.1"/>
    </source>
</evidence>
<evidence type="ECO:0000256" key="6">
    <source>
        <dbReference type="ARBA" id="ARBA00022741"/>
    </source>
</evidence>
<dbReference type="InterPro" id="IPR017438">
    <property type="entry name" value="ATP-NAD_kinase_N"/>
</dbReference>
<dbReference type="STRING" id="84035.SAMN05660742_11446"/>
<dbReference type="Pfam" id="PF00781">
    <property type="entry name" value="DAGK_cat"/>
    <property type="match status" value="1"/>
</dbReference>
<keyword evidence="10" id="KW-0443">Lipid metabolism</keyword>
<dbReference type="Gene3D" id="2.60.200.40">
    <property type="match status" value="1"/>
</dbReference>
<dbReference type="RefSeq" id="WP_091832803.1">
    <property type="nucleotide sequence ID" value="NZ_FNZK01000014.1"/>
</dbReference>
<evidence type="ECO:0000256" key="12">
    <source>
        <dbReference type="ARBA" id="ARBA00023264"/>
    </source>
</evidence>
<organism evidence="14 15">
    <name type="scientific">Propionispira arboris</name>
    <dbReference type="NCBI Taxonomy" id="84035"/>
    <lineage>
        <taxon>Bacteria</taxon>
        <taxon>Bacillati</taxon>
        <taxon>Bacillota</taxon>
        <taxon>Negativicutes</taxon>
        <taxon>Selenomonadales</taxon>
        <taxon>Selenomonadaceae</taxon>
        <taxon>Propionispira</taxon>
    </lineage>
</organism>
<evidence type="ECO:0000256" key="4">
    <source>
        <dbReference type="ARBA" id="ARBA00022679"/>
    </source>
</evidence>
<dbReference type="InterPro" id="IPR045540">
    <property type="entry name" value="YegS/DAGK_C"/>
</dbReference>
<evidence type="ECO:0000256" key="1">
    <source>
        <dbReference type="ARBA" id="ARBA00001946"/>
    </source>
</evidence>
<keyword evidence="3" id="KW-0444">Lipid biosynthesis</keyword>
<keyword evidence="12" id="KW-1208">Phospholipid metabolism</keyword>
<dbReference type="Gene3D" id="3.40.50.10330">
    <property type="entry name" value="Probable inorganic polyphosphate/atp-NAD kinase, domain 1"/>
    <property type="match status" value="1"/>
</dbReference>
<reference evidence="14 15" key="1">
    <citation type="submission" date="2016-10" db="EMBL/GenBank/DDBJ databases">
        <authorList>
            <person name="de Groot N.N."/>
        </authorList>
    </citation>
    <scope>NUCLEOTIDE SEQUENCE [LARGE SCALE GENOMIC DNA]</scope>
    <source>
        <strain evidence="14 15">DSM 2179</strain>
    </source>
</reference>
<evidence type="ECO:0000256" key="2">
    <source>
        <dbReference type="ARBA" id="ARBA00005983"/>
    </source>
</evidence>
<dbReference type="GO" id="GO:0005886">
    <property type="term" value="C:plasma membrane"/>
    <property type="evidence" value="ECO:0007669"/>
    <property type="project" value="TreeGrafter"/>
</dbReference>
<keyword evidence="6" id="KW-0547">Nucleotide-binding</keyword>
<evidence type="ECO:0000256" key="7">
    <source>
        <dbReference type="ARBA" id="ARBA00022777"/>
    </source>
</evidence>
<evidence type="ECO:0000256" key="8">
    <source>
        <dbReference type="ARBA" id="ARBA00022840"/>
    </source>
</evidence>
<evidence type="ECO:0000256" key="9">
    <source>
        <dbReference type="ARBA" id="ARBA00022842"/>
    </source>
</evidence>
<dbReference type="NCBIfam" id="TIGR00147">
    <property type="entry name" value="YegS/Rv2252/BmrU family lipid kinase"/>
    <property type="match status" value="1"/>
</dbReference>
<evidence type="ECO:0000256" key="11">
    <source>
        <dbReference type="ARBA" id="ARBA00023209"/>
    </source>
</evidence>
<accession>A0A1H7B724</accession>
<evidence type="ECO:0000256" key="5">
    <source>
        <dbReference type="ARBA" id="ARBA00022723"/>
    </source>
</evidence>
<gene>
    <name evidence="14" type="ORF">SAMN05660742_11446</name>
</gene>
<sequence>MKKLILVYNPISGDATFKYKLDDMIAKFLQRDCIVIPYRTQKENLQPFGHFIRNIEVDGVIIAGGDGTLHEIINIMIHEGIDLPIGIIASGTSNDFASFLGIDVDLDAYIDTIASGETIPIDIGKIGTGYFINVASAGMLTCVAHEVDRRLKNALGKMAYYLRGLGELPHFRAFPMTIHADEHVFSEKVFLFLILNSGTVGSLKNVAVNAKVNDGLLDLLLVKKCKIQDLMSLTAELMAGKNITTRKNVIYLQAKNITIDCAVQLDSDLDGELGPRLPLTITTLPGKMKLFYTKQ</sequence>
<name>A0A1H7B724_9FIRM</name>
<dbReference type="SUPFAM" id="SSF111331">
    <property type="entry name" value="NAD kinase/diacylglycerol kinase-like"/>
    <property type="match status" value="1"/>
</dbReference>
<dbReference type="EMBL" id="FNZK01000014">
    <property type="protein sequence ID" value="SEJ70262.1"/>
    <property type="molecule type" value="Genomic_DNA"/>
</dbReference>
<proteinExistence type="inferred from homology"/>
<comment type="cofactor">
    <cofactor evidence="1">
        <name>Mg(2+)</name>
        <dbReference type="ChEBI" id="CHEBI:18420"/>
    </cofactor>
</comment>
<protein>
    <submittedName>
        <fullName evidence="14">Lipid kinase, YegS/Rv2252/BmrU family</fullName>
    </submittedName>
</protein>
<evidence type="ECO:0000259" key="13">
    <source>
        <dbReference type="PROSITE" id="PS50146"/>
    </source>
</evidence>
<dbReference type="Pfam" id="PF19279">
    <property type="entry name" value="YegS_C"/>
    <property type="match status" value="1"/>
</dbReference>
<keyword evidence="15" id="KW-1185">Reference proteome</keyword>
<dbReference type="InterPro" id="IPR001206">
    <property type="entry name" value="Diacylglycerol_kinase_cat_dom"/>
</dbReference>
<evidence type="ECO:0000256" key="10">
    <source>
        <dbReference type="ARBA" id="ARBA00023098"/>
    </source>
</evidence>
<dbReference type="GO" id="GO:0008654">
    <property type="term" value="P:phospholipid biosynthetic process"/>
    <property type="evidence" value="ECO:0007669"/>
    <property type="project" value="UniProtKB-KW"/>
</dbReference>
<dbReference type="GO" id="GO:0046872">
    <property type="term" value="F:metal ion binding"/>
    <property type="evidence" value="ECO:0007669"/>
    <property type="project" value="UniProtKB-KW"/>
</dbReference>
<keyword evidence="8" id="KW-0067">ATP-binding</keyword>
<dbReference type="PANTHER" id="PTHR12358:SF106">
    <property type="entry name" value="LIPID KINASE YEGS"/>
    <property type="match status" value="1"/>
</dbReference>